<protein>
    <submittedName>
        <fullName evidence="3">Uncharacterized protein</fullName>
    </submittedName>
</protein>
<feature type="chain" id="PRO_5039056153" evidence="2">
    <location>
        <begin position="29"/>
        <end position="82"/>
    </location>
</feature>
<dbReference type="GeneID" id="71052147"/>
<proteinExistence type="predicted"/>
<evidence type="ECO:0000256" key="2">
    <source>
        <dbReference type="SAM" id="SignalP"/>
    </source>
</evidence>
<dbReference type="AlphaFoldDB" id="A0A2H1IEV5"/>
<feature type="signal peptide" evidence="2">
    <location>
        <begin position="1"/>
        <end position="28"/>
    </location>
</feature>
<feature type="compositionally biased region" description="Low complexity" evidence="1">
    <location>
        <begin position="66"/>
        <end position="76"/>
    </location>
</feature>
<dbReference type="RefSeq" id="WP_226823738.1">
    <property type="nucleotide sequence ID" value="NZ_CP025330.1"/>
</dbReference>
<gene>
    <name evidence="3" type="ORF">BAURA63_01129</name>
</gene>
<evidence type="ECO:0000313" key="3">
    <source>
        <dbReference type="EMBL" id="SMX73749.1"/>
    </source>
</evidence>
<accession>A0A2H1IEV5</accession>
<evidence type="ECO:0000256" key="1">
    <source>
        <dbReference type="SAM" id="MobiDB-lite"/>
    </source>
</evidence>
<organism evidence="3 4">
    <name type="scientific">Brevibacterium aurantiacum</name>
    <dbReference type="NCBI Taxonomy" id="273384"/>
    <lineage>
        <taxon>Bacteria</taxon>
        <taxon>Bacillati</taxon>
        <taxon>Actinomycetota</taxon>
        <taxon>Actinomycetes</taxon>
        <taxon>Micrococcales</taxon>
        <taxon>Brevibacteriaceae</taxon>
        <taxon>Brevibacterium</taxon>
    </lineage>
</organism>
<keyword evidence="2" id="KW-0732">Signal</keyword>
<dbReference type="Proteomes" id="UP000234327">
    <property type="component" value="Unassembled WGS sequence"/>
</dbReference>
<evidence type="ECO:0000313" key="4">
    <source>
        <dbReference type="Proteomes" id="UP000234327"/>
    </source>
</evidence>
<reference evidence="3 4" key="1">
    <citation type="submission" date="2017-03" db="EMBL/GenBank/DDBJ databases">
        <authorList>
            <person name="Afonso C.L."/>
            <person name="Miller P.J."/>
            <person name="Scott M.A."/>
            <person name="Spackman E."/>
            <person name="Goraichik I."/>
            <person name="Dimitrov K.M."/>
            <person name="Suarez D.L."/>
            <person name="Swayne D.E."/>
        </authorList>
    </citation>
    <scope>NUCLEOTIDE SEQUENCE [LARGE SCALE GENOMIC DNA]</scope>
    <source>
        <strain evidence="4">6(3)</strain>
    </source>
</reference>
<name>A0A2H1IEV5_BREAU</name>
<dbReference type="EMBL" id="FXYZ01000004">
    <property type="protein sequence ID" value="SMX73749.1"/>
    <property type="molecule type" value="Genomic_DNA"/>
</dbReference>
<sequence length="82" mass="8061">MTVSKTASSCAALSLVAAIGLALPPDPAAAVAVAAEDPQISEIGYTLDTDFIEIAAAPGPMSQGGPSAPSPVAAASMRPRIR</sequence>
<feature type="region of interest" description="Disordered" evidence="1">
    <location>
        <begin position="58"/>
        <end position="82"/>
    </location>
</feature>